<keyword evidence="2" id="KW-1185">Reference proteome</keyword>
<organism evidence="1 2">
    <name type="scientific">Sphaeroforma arctica JP610</name>
    <dbReference type="NCBI Taxonomy" id="667725"/>
    <lineage>
        <taxon>Eukaryota</taxon>
        <taxon>Ichthyosporea</taxon>
        <taxon>Ichthyophonida</taxon>
        <taxon>Sphaeroforma</taxon>
    </lineage>
</organism>
<protein>
    <submittedName>
        <fullName evidence="1">Uncharacterized protein</fullName>
    </submittedName>
</protein>
<dbReference type="EMBL" id="KQ244909">
    <property type="protein sequence ID" value="KNC73983.1"/>
    <property type="molecule type" value="Genomic_DNA"/>
</dbReference>
<accession>A0A0L0FD33</accession>
<evidence type="ECO:0000313" key="2">
    <source>
        <dbReference type="Proteomes" id="UP000054560"/>
    </source>
</evidence>
<feature type="non-terminal residue" evidence="1">
    <location>
        <position position="59"/>
    </location>
</feature>
<proteinExistence type="predicted"/>
<name>A0A0L0FD33_9EUKA</name>
<evidence type="ECO:0000313" key="1">
    <source>
        <dbReference type="EMBL" id="KNC73983.1"/>
    </source>
</evidence>
<dbReference type="RefSeq" id="XP_014147885.1">
    <property type="nucleotide sequence ID" value="XM_014292410.1"/>
</dbReference>
<dbReference type="GeneID" id="25913965"/>
<dbReference type="Proteomes" id="UP000054560">
    <property type="component" value="Unassembled WGS sequence"/>
</dbReference>
<dbReference type="AlphaFoldDB" id="A0A0L0FD33"/>
<sequence length="59" mass="6398">MANLTSSASQTSGYSSISPETVSHRYVAIPVGEFATANDVSVRRSYGSNHKVMRVHVRT</sequence>
<reference evidence="1 2" key="1">
    <citation type="submission" date="2011-02" db="EMBL/GenBank/DDBJ databases">
        <title>The Genome Sequence of Sphaeroforma arctica JP610.</title>
        <authorList>
            <consortium name="The Broad Institute Genome Sequencing Platform"/>
            <person name="Russ C."/>
            <person name="Cuomo C."/>
            <person name="Young S.K."/>
            <person name="Zeng Q."/>
            <person name="Gargeya S."/>
            <person name="Alvarado L."/>
            <person name="Berlin A."/>
            <person name="Chapman S.B."/>
            <person name="Chen Z."/>
            <person name="Freedman E."/>
            <person name="Gellesch M."/>
            <person name="Goldberg J."/>
            <person name="Griggs A."/>
            <person name="Gujja S."/>
            <person name="Heilman E."/>
            <person name="Heiman D."/>
            <person name="Howarth C."/>
            <person name="Mehta T."/>
            <person name="Neiman D."/>
            <person name="Pearson M."/>
            <person name="Roberts A."/>
            <person name="Saif S."/>
            <person name="Shea T."/>
            <person name="Shenoy N."/>
            <person name="Sisk P."/>
            <person name="Stolte C."/>
            <person name="Sykes S."/>
            <person name="White J."/>
            <person name="Yandava C."/>
            <person name="Burger G."/>
            <person name="Gray M.W."/>
            <person name="Holland P.W.H."/>
            <person name="King N."/>
            <person name="Lang F.B.F."/>
            <person name="Roger A.J."/>
            <person name="Ruiz-Trillo I."/>
            <person name="Haas B."/>
            <person name="Nusbaum C."/>
            <person name="Birren B."/>
        </authorList>
    </citation>
    <scope>NUCLEOTIDE SEQUENCE [LARGE SCALE GENOMIC DNA]</scope>
    <source>
        <strain evidence="1 2">JP610</strain>
    </source>
</reference>
<gene>
    <name evidence="1" type="ORF">SARC_13461</name>
</gene>